<accession>A0A942YF63</accession>
<protein>
    <submittedName>
        <fullName evidence="1">Uncharacterized protein</fullName>
    </submittedName>
</protein>
<dbReference type="AlphaFoldDB" id="A0A942YF63"/>
<proteinExistence type="predicted"/>
<reference evidence="1 2" key="1">
    <citation type="submission" date="2021-05" db="EMBL/GenBank/DDBJ databases">
        <title>Novel Bacillus species.</title>
        <authorList>
            <person name="Liu G."/>
        </authorList>
    </citation>
    <scope>NUCLEOTIDE SEQUENCE [LARGE SCALE GENOMIC DNA]</scope>
    <source>
        <strain evidence="2">FJAT-49780</strain>
    </source>
</reference>
<keyword evidence="2" id="KW-1185">Reference proteome</keyword>
<organism evidence="1 2">
    <name type="scientific">Lederbergia citri</name>
    <dbReference type="NCBI Taxonomy" id="2833580"/>
    <lineage>
        <taxon>Bacteria</taxon>
        <taxon>Bacillati</taxon>
        <taxon>Bacillota</taxon>
        <taxon>Bacilli</taxon>
        <taxon>Bacillales</taxon>
        <taxon>Bacillaceae</taxon>
        <taxon>Lederbergia</taxon>
    </lineage>
</organism>
<dbReference type="Gene3D" id="3.40.50.300">
    <property type="entry name" value="P-loop containing nucleotide triphosphate hydrolases"/>
    <property type="match status" value="1"/>
</dbReference>
<evidence type="ECO:0000313" key="1">
    <source>
        <dbReference type="EMBL" id="MBS4194673.1"/>
    </source>
</evidence>
<dbReference type="RefSeq" id="WP_213123837.1">
    <property type="nucleotide sequence ID" value="NZ_JAGYPG010000001.1"/>
</dbReference>
<gene>
    <name evidence="1" type="ORF">KHA97_06245</name>
</gene>
<dbReference type="EMBL" id="JAGYPG010000001">
    <property type="protein sequence ID" value="MBS4194673.1"/>
    <property type="molecule type" value="Genomic_DNA"/>
</dbReference>
<evidence type="ECO:0000313" key="2">
    <source>
        <dbReference type="Proteomes" id="UP000681414"/>
    </source>
</evidence>
<name>A0A942YF63_9BACI</name>
<dbReference type="InterPro" id="IPR027417">
    <property type="entry name" value="P-loop_NTPase"/>
</dbReference>
<dbReference type="Proteomes" id="UP000681414">
    <property type="component" value="Unassembled WGS sequence"/>
</dbReference>
<comment type="caution">
    <text evidence="1">The sequence shown here is derived from an EMBL/GenBank/DDBJ whole genome shotgun (WGS) entry which is preliminary data.</text>
</comment>
<dbReference type="SUPFAM" id="SSF52540">
    <property type="entry name" value="P-loop containing nucleoside triphosphate hydrolases"/>
    <property type="match status" value="1"/>
</dbReference>
<sequence length="673" mass="78518">MFNYISEDHQRNIHISAFGDIANVFLELKSEYDSQLKQLINKEEINDNVQWVCNASMGHGKTTALKCFLKHLVSEGNSKRRIPVLLVIREKGMAEEIFEEMQEFNSGCVLLVNSENKKEVEPYVPYHQIVIITHSRLDNLTLGYGNLNTYKMWQQYRDGWSIHRKLDPKNLISKRYRLLIIDEKPSFVNGSIFDIGSKNNTLDWFDDLVSPLELNPYETQTYKSEIIKLIAHQLAINTSSVTTSLIPENENSIFLKNLKRNLKKMKENEFNKPKISSLKQLRHFEKLLKKDGAGRIDDYQIKGQSGRKIIISEKIDYSKLKLNTLILDGTAQLTWQQYSGLFIPKIVKNYNDYRRLNFNIENINTSKYSRSKIGNTTQKAISNRILELKQIHTDMFVLPVKSDIPIYKNEGAIGKDISFFEQEKSNGEAKPINLLNTTGKNELKDRKSLFLTSLPKMNADYYKMIAIALYGNDISLNMSNDNLSDNWFDDEKLQSVYMGEMFAEICQIIHRTALRKINSKDTIDIYIAYDDEDNEKIMSKPNGAKTLLLSETLNVRYFNRQANIKHHSVVDESLYGRGNKVRQFAEEIDRWIRLNITVYNDLPRRVGEIDKEGELGKKFRQWLKRNWTDEKIEMINNVFAEYGLVIEERKDEYSDKSKYINKMNDTYFEELFG</sequence>